<organism evidence="1 2">
    <name type="scientific">Wuchereria bancrofti</name>
    <dbReference type="NCBI Taxonomy" id="6293"/>
    <lineage>
        <taxon>Eukaryota</taxon>
        <taxon>Metazoa</taxon>
        <taxon>Ecdysozoa</taxon>
        <taxon>Nematoda</taxon>
        <taxon>Chromadorea</taxon>
        <taxon>Rhabditida</taxon>
        <taxon>Spirurina</taxon>
        <taxon>Spiruromorpha</taxon>
        <taxon>Filarioidea</taxon>
        <taxon>Onchocercidae</taxon>
        <taxon>Wuchereria</taxon>
    </lineage>
</organism>
<accession>J9EPB9</accession>
<reference evidence="2" key="1">
    <citation type="submission" date="2012-08" db="EMBL/GenBank/DDBJ databases">
        <title>The Genome Sequence of Wuchereria bancrofti.</title>
        <authorList>
            <person name="Nutman T.B."/>
            <person name="Fink D.L."/>
            <person name="Russ C."/>
            <person name="Young S."/>
            <person name="Zeng Q."/>
            <person name="Koehrsen M."/>
            <person name="Alvarado L."/>
            <person name="Berlin A."/>
            <person name="Chapman S.B."/>
            <person name="Chen Z."/>
            <person name="Freedman E."/>
            <person name="Gellesch M."/>
            <person name="Goldberg J."/>
            <person name="Griggs A."/>
            <person name="Gujja S."/>
            <person name="Heilman E.R."/>
            <person name="Heiman D."/>
            <person name="Hepburn T."/>
            <person name="Howarth C."/>
            <person name="Jen D."/>
            <person name="Larson L."/>
            <person name="Lewis B."/>
            <person name="Mehta T."/>
            <person name="Park D."/>
            <person name="Pearson M."/>
            <person name="Roberts A."/>
            <person name="Saif S."/>
            <person name="Shea T."/>
            <person name="Shenoy N."/>
            <person name="Sisk P."/>
            <person name="Stolte C."/>
            <person name="Sykes S."/>
            <person name="Walk T."/>
            <person name="White J."/>
            <person name="Yandava C."/>
            <person name="Haas B."/>
            <person name="Henn M.R."/>
            <person name="Nusbaum C."/>
            <person name="Birren B."/>
        </authorList>
    </citation>
    <scope>NUCLEOTIDE SEQUENCE [LARGE SCALE GENOMIC DNA]</scope>
    <source>
        <strain evidence="2">NA</strain>
    </source>
</reference>
<proteinExistence type="predicted"/>
<gene>
    <name evidence="1" type="ORF">WUBG_04709</name>
</gene>
<protein>
    <submittedName>
        <fullName evidence="1">Uncharacterized protein</fullName>
    </submittedName>
</protein>
<dbReference type="EMBL" id="ADBV01001653">
    <property type="protein sequence ID" value="EJW84381.1"/>
    <property type="molecule type" value="Genomic_DNA"/>
</dbReference>
<name>J9EPB9_WUCBA</name>
<dbReference type="Proteomes" id="UP000004810">
    <property type="component" value="Unassembled WGS sequence"/>
</dbReference>
<sequence>MGTSYINIQVPRSRDACTESGREHNLMAVYECTRRWRTAHNDHE</sequence>
<evidence type="ECO:0000313" key="2">
    <source>
        <dbReference type="Proteomes" id="UP000004810"/>
    </source>
</evidence>
<comment type="caution">
    <text evidence="1">The sequence shown here is derived from an EMBL/GenBank/DDBJ whole genome shotgun (WGS) entry which is preliminary data.</text>
</comment>
<dbReference type="AlphaFoldDB" id="J9EPB9"/>
<evidence type="ECO:0000313" key="1">
    <source>
        <dbReference type="EMBL" id="EJW84381.1"/>
    </source>
</evidence>